<evidence type="ECO:0008006" key="2">
    <source>
        <dbReference type="Google" id="ProtNLM"/>
    </source>
</evidence>
<dbReference type="GO" id="GO:0001917">
    <property type="term" value="C:photoreceptor inner segment"/>
    <property type="evidence" value="ECO:0007669"/>
    <property type="project" value="TreeGrafter"/>
</dbReference>
<name>A0A8C2SLE9_CAPHI</name>
<evidence type="ECO:0000313" key="1">
    <source>
        <dbReference type="Ensembl" id="ENSCHIP00010044565.1"/>
    </source>
</evidence>
<reference evidence="1" key="1">
    <citation type="submission" date="2019-03" db="EMBL/GenBank/DDBJ databases">
        <title>Genome sequencing and reference-guided assembly of Black Bengal Goat (Capra hircus).</title>
        <authorList>
            <person name="Siddiki A.Z."/>
            <person name="Baten A."/>
            <person name="Billah M."/>
            <person name="Alam M.A.U."/>
            <person name="Shawrob K.S.M."/>
            <person name="Saha S."/>
            <person name="Chowdhury M."/>
            <person name="Rahman A.H."/>
            <person name="Stear M."/>
            <person name="Miah G."/>
            <person name="Das G.B."/>
            <person name="Hossain M.M."/>
            <person name="Kumkum M."/>
            <person name="Islam M.S."/>
            <person name="Mollah A.M."/>
            <person name="Ahsan A."/>
            <person name="Tusar F."/>
            <person name="Khan M.K.I."/>
        </authorList>
    </citation>
    <scope>NUCLEOTIDE SEQUENCE [LARGE SCALE GENOMIC DNA]</scope>
</reference>
<proteinExistence type="predicted"/>
<protein>
    <recommendedName>
        <fullName evidence="2">Coiled-coil domain containing 66</fullName>
    </recommendedName>
</protein>
<accession>A0A8C2SLE9</accession>
<dbReference type="GO" id="GO:0005874">
    <property type="term" value="C:microtubule"/>
    <property type="evidence" value="ECO:0007669"/>
    <property type="project" value="TreeGrafter"/>
</dbReference>
<dbReference type="Ensembl" id="ENSCHIT00010061846.1">
    <property type="protein sequence ID" value="ENSCHIP00010044565.1"/>
    <property type="gene ID" value="ENSCHIG00010032323.1"/>
</dbReference>
<dbReference type="GO" id="GO:0060271">
    <property type="term" value="P:cilium assembly"/>
    <property type="evidence" value="ECO:0007669"/>
    <property type="project" value="TreeGrafter"/>
</dbReference>
<dbReference type="PANTHER" id="PTHR22736">
    <property type="entry name" value="COILED-COIL DOMAIN-CONTAINING PROTEIN 66"/>
    <property type="match status" value="1"/>
</dbReference>
<dbReference type="AlphaFoldDB" id="A0A8C2SLE9"/>
<organism evidence="1">
    <name type="scientific">Capra hircus</name>
    <name type="common">Goat</name>
    <dbReference type="NCBI Taxonomy" id="9925"/>
    <lineage>
        <taxon>Eukaryota</taxon>
        <taxon>Metazoa</taxon>
        <taxon>Chordata</taxon>
        <taxon>Craniata</taxon>
        <taxon>Vertebrata</taxon>
        <taxon>Euteleostomi</taxon>
        <taxon>Mammalia</taxon>
        <taxon>Eutheria</taxon>
        <taxon>Laurasiatheria</taxon>
        <taxon>Artiodactyla</taxon>
        <taxon>Ruminantia</taxon>
        <taxon>Pecora</taxon>
        <taxon>Bovidae</taxon>
        <taxon>Caprinae</taxon>
        <taxon>Capra</taxon>
    </lineage>
</organism>
<dbReference type="GO" id="GO:0008017">
    <property type="term" value="F:microtubule binding"/>
    <property type="evidence" value="ECO:0007669"/>
    <property type="project" value="TreeGrafter"/>
</dbReference>
<reference evidence="1" key="2">
    <citation type="submission" date="2025-08" db="UniProtKB">
        <authorList>
            <consortium name="Ensembl"/>
        </authorList>
    </citation>
    <scope>IDENTIFICATION</scope>
</reference>
<dbReference type="InterPro" id="IPR039183">
    <property type="entry name" value="CCD66"/>
</dbReference>
<sequence>MLIKIFFCDCLSMFLVDSLVIFFSFVDHKSKISGKMGSKTKIAKYPLRTKTGYILKSQNTCVRSEKFLQKKRIGSETSLLKGEKNSMTFSPTKDLCKQSVNKDSLHTEKEISFAPPNIQKARNTMNAFVVAKQKPCRKHITGENRKSSLVCLTEDQLQRILMTVNQGSKSITLTENEKEEETSQYSLNLNNIPDQPKDENIMGLLQKTETVSSIQDESKSVLNKNQVTSNQSEQKISTYVTRICYCGVILGI</sequence>
<dbReference type="GO" id="GO:0005929">
    <property type="term" value="C:cilium"/>
    <property type="evidence" value="ECO:0007669"/>
    <property type="project" value="TreeGrafter"/>
</dbReference>
<dbReference type="PANTHER" id="PTHR22736:SF2">
    <property type="entry name" value="COILED-COIL DOMAIN-CONTAINING PROTEIN 66"/>
    <property type="match status" value="1"/>
</dbReference>